<evidence type="ECO:0000313" key="4">
    <source>
        <dbReference type="Proteomes" id="UP000236723"/>
    </source>
</evidence>
<organism evidence="3 4">
    <name type="scientific">Thermomonospora echinospora</name>
    <dbReference type="NCBI Taxonomy" id="1992"/>
    <lineage>
        <taxon>Bacteria</taxon>
        <taxon>Bacillati</taxon>
        <taxon>Actinomycetota</taxon>
        <taxon>Actinomycetes</taxon>
        <taxon>Streptosporangiales</taxon>
        <taxon>Thermomonosporaceae</taxon>
        <taxon>Thermomonospora</taxon>
    </lineage>
</organism>
<evidence type="ECO:0000313" key="3">
    <source>
        <dbReference type="EMBL" id="SEG14090.1"/>
    </source>
</evidence>
<keyword evidence="4" id="KW-1185">Reference proteome</keyword>
<gene>
    <name evidence="3" type="ORF">SAMN04489712_103366</name>
</gene>
<protein>
    <submittedName>
        <fullName evidence="3">Uncharacterized protein</fullName>
    </submittedName>
</protein>
<feature type="transmembrane region" description="Helical" evidence="2">
    <location>
        <begin position="78"/>
        <end position="107"/>
    </location>
</feature>
<dbReference type="RefSeq" id="WP_146087292.1">
    <property type="nucleotide sequence ID" value="NZ_FNVO01000003.1"/>
</dbReference>
<keyword evidence="2" id="KW-0812">Transmembrane</keyword>
<proteinExistence type="predicted"/>
<evidence type="ECO:0000256" key="1">
    <source>
        <dbReference type="SAM" id="MobiDB-lite"/>
    </source>
</evidence>
<keyword evidence="2" id="KW-1133">Transmembrane helix</keyword>
<keyword evidence="2" id="KW-0472">Membrane</keyword>
<evidence type="ECO:0000256" key="2">
    <source>
        <dbReference type="SAM" id="Phobius"/>
    </source>
</evidence>
<dbReference type="EMBL" id="FNVO01000003">
    <property type="protein sequence ID" value="SEG14090.1"/>
    <property type="molecule type" value="Genomic_DNA"/>
</dbReference>
<feature type="compositionally biased region" description="Low complexity" evidence="1">
    <location>
        <begin position="15"/>
        <end position="36"/>
    </location>
</feature>
<dbReference type="Proteomes" id="UP000236723">
    <property type="component" value="Unassembled WGS sequence"/>
</dbReference>
<feature type="region of interest" description="Disordered" evidence="1">
    <location>
        <begin position="110"/>
        <end position="133"/>
    </location>
</feature>
<sequence length="133" mass="13473">MATAQQTRAPRGRTAKTQAKTQAKTPARAQAKTPAAAEKERHGASVPIPVVTPRLKVLHVPVPGGGEGAGRLPPPERLAFYGGLGAMAAFNVISWPVAAAIGVGTAIAGRARRAGRAGDQPEAGAAKARTGRS</sequence>
<feature type="region of interest" description="Disordered" evidence="1">
    <location>
        <begin position="1"/>
        <end position="48"/>
    </location>
</feature>
<name>A0A1H5XRP1_9ACTN</name>
<dbReference type="AlphaFoldDB" id="A0A1H5XRP1"/>
<accession>A0A1H5XRP1</accession>
<dbReference type="OrthoDB" id="3831210at2"/>
<reference evidence="4" key="1">
    <citation type="submission" date="2016-10" db="EMBL/GenBank/DDBJ databases">
        <authorList>
            <person name="Varghese N."/>
            <person name="Submissions S."/>
        </authorList>
    </citation>
    <scope>NUCLEOTIDE SEQUENCE [LARGE SCALE GENOMIC DNA]</scope>
    <source>
        <strain evidence="4">DSM 43163</strain>
    </source>
</reference>